<comment type="similarity">
    <text evidence="1">Belongs to the indoleamine 2,3-dioxygenase family.</text>
</comment>
<name>A0A1Y1IK58_KLENI</name>
<keyword evidence="3 4" id="KW-0408">Iron</keyword>
<dbReference type="Gene3D" id="1.20.58.480">
    <property type="match status" value="1"/>
</dbReference>
<dbReference type="STRING" id="105231.A0A1Y1IK58"/>
<keyword evidence="6" id="KW-0560">Oxidoreductase</keyword>
<sequence length="508" mass="56458">MVSGNFPELLSPPQFSLRKSRSLPSSPLARTPTRLKRRGFRAEAIHPDLIHTEIPSSEEIDDEGLISLNGASNTSQLSSQKINEQSAVRLASSGLSLTSAYKPWAKGWLRSTAEGSLPLWVVTRERGFLPSVDPPTTAVTHTQTMTGSALNQLLTLEALLGELPKLVVAAAGKPGALRRALTSAVREADVSGINDEAQAWRAFTVLSFLAHVYVWGDFLPPANRLPAPLARPWCQLAWKLGVPPVMSYATYNLLNWRRLDPRDSIELGNIVCLANFNGGLDEEWFRLIHVAIEQQAAPAIAAISDAHDSIRSFDVEKVSQSLETIKITLRTMLETLKRMQSACDPHVYYHRVRPYTSGWRNSTDLPDGLIYEGVSEEPMKHYGATGAQSAVLPALDAALGVQHPPGWLSDYLRVMREHMPGEHRRALQAIEQGPSIRAFVQEHFEKLAGPYDEALRELYAFRNQHKSFAFSYIKKQSKLVDEKGTGGTDYMPYLDKHARTTREHLLSN</sequence>
<gene>
    <name evidence="6" type="ORF">KFL_004820070</name>
</gene>
<dbReference type="Proteomes" id="UP000054558">
    <property type="component" value="Unassembled WGS sequence"/>
</dbReference>
<dbReference type="OrthoDB" id="540174at2759"/>
<organism evidence="6 7">
    <name type="scientific">Klebsormidium nitens</name>
    <name type="common">Green alga</name>
    <name type="synonym">Ulothrix nitens</name>
    <dbReference type="NCBI Taxonomy" id="105231"/>
    <lineage>
        <taxon>Eukaryota</taxon>
        <taxon>Viridiplantae</taxon>
        <taxon>Streptophyta</taxon>
        <taxon>Klebsormidiophyceae</taxon>
        <taxon>Klebsormidiales</taxon>
        <taxon>Klebsormidiaceae</taxon>
        <taxon>Klebsormidium</taxon>
    </lineage>
</organism>
<dbReference type="Pfam" id="PF01231">
    <property type="entry name" value="IDO"/>
    <property type="match status" value="1"/>
</dbReference>
<dbReference type="EMBL" id="DF237431">
    <property type="protein sequence ID" value="GAQ89047.1"/>
    <property type="molecule type" value="Genomic_DNA"/>
</dbReference>
<dbReference type="PANTHER" id="PTHR28657">
    <property type="entry name" value="INDOLEAMINE 2,3-DIOXYGENASE"/>
    <property type="match status" value="1"/>
</dbReference>
<feature type="region of interest" description="Disordered" evidence="5">
    <location>
        <begin position="16"/>
        <end position="37"/>
    </location>
</feature>
<evidence type="ECO:0000256" key="2">
    <source>
        <dbReference type="ARBA" id="ARBA00022723"/>
    </source>
</evidence>
<dbReference type="GO" id="GO:0019441">
    <property type="term" value="P:L-tryptophan catabolic process to kynurenine"/>
    <property type="evidence" value="ECO:0007669"/>
    <property type="project" value="InterPro"/>
</dbReference>
<dbReference type="SUPFAM" id="SSF140959">
    <property type="entry name" value="Indolic compounds 2,3-dioxygenase-like"/>
    <property type="match status" value="1"/>
</dbReference>
<reference evidence="6 7" key="1">
    <citation type="journal article" date="2014" name="Nat. Commun.">
        <title>Klebsormidium flaccidum genome reveals primary factors for plant terrestrial adaptation.</title>
        <authorList>
            <person name="Hori K."/>
            <person name="Maruyama F."/>
            <person name="Fujisawa T."/>
            <person name="Togashi T."/>
            <person name="Yamamoto N."/>
            <person name="Seo M."/>
            <person name="Sato S."/>
            <person name="Yamada T."/>
            <person name="Mori H."/>
            <person name="Tajima N."/>
            <person name="Moriyama T."/>
            <person name="Ikeuchi M."/>
            <person name="Watanabe M."/>
            <person name="Wada H."/>
            <person name="Kobayashi K."/>
            <person name="Saito M."/>
            <person name="Masuda T."/>
            <person name="Sasaki-Sekimoto Y."/>
            <person name="Mashiguchi K."/>
            <person name="Awai K."/>
            <person name="Shimojima M."/>
            <person name="Masuda S."/>
            <person name="Iwai M."/>
            <person name="Nobusawa T."/>
            <person name="Narise T."/>
            <person name="Kondo S."/>
            <person name="Saito H."/>
            <person name="Sato R."/>
            <person name="Murakawa M."/>
            <person name="Ihara Y."/>
            <person name="Oshima-Yamada Y."/>
            <person name="Ohtaka K."/>
            <person name="Satoh M."/>
            <person name="Sonobe K."/>
            <person name="Ishii M."/>
            <person name="Ohtani R."/>
            <person name="Kanamori-Sato M."/>
            <person name="Honoki R."/>
            <person name="Miyazaki D."/>
            <person name="Mochizuki H."/>
            <person name="Umetsu J."/>
            <person name="Higashi K."/>
            <person name="Shibata D."/>
            <person name="Kamiya Y."/>
            <person name="Sato N."/>
            <person name="Nakamura Y."/>
            <person name="Tabata S."/>
            <person name="Ida S."/>
            <person name="Kurokawa K."/>
            <person name="Ohta H."/>
        </authorList>
    </citation>
    <scope>NUCLEOTIDE SEQUENCE [LARGE SCALE GENOMIC DNA]</scope>
    <source>
        <strain evidence="6 7">NIES-2285</strain>
    </source>
</reference>
<protein>
    <submittedName>
        <fullName evidence="6">Indoleamine 2,3-dioxygenase family protein</fullName>
    </submittedName>
</protein>
<evidence type="ECO:0000256" key="1">
    <source>
        <dbReference type="ARBA" id="ARBA00007119"/>
    </source>
</evidence>
<keyword evidence="4" id="KW-0349">Heme</keyword>
<keyword evidence="7" id="KW-1185">Reference proteome</keyword>
<dbReference type="InterPro" id="IPR037217">
    <property type="entry name" value="Trp/Indoleamine_2_3_dOase-like"/>
</dbReference>
<evidence type="ECO:0000256" key="5">
    <source>
        <dbReference type="SAM" id="MobiDB-lite"/>
    </source>
</evidence>
<dbReference type="GO" id="GO:0020037">
    <property type="term" value="F:heme binding"/>
    <property type="evidence" value="ECO:0007669"/>
    <property type="project" value="InterPro"/>
</dbReference>
<dbReference type="OMA" id="SNKIMEP"/>
<feature type="compositionally biased region" description="Low complexity" evidence="5">
    <location>
        <begin position="22"/>
        <end position="32"/>
    </location>
</feature>
<accession>A0A1Y1IK58</accession>
<dbReference type="InterPro" id="IPR000898">
    <property type="entry name" value="Indolamine_dOase"/>
</dbReference>
<evidence type="ECO:0000256" key="4">
    <source>
        <dbReference type="PIRSR" id="PIRSR600898-1"/>
    </source>
</evidence>
<dbReference type="AlphaFoldDB" id="A0A1Y1IK58"/>
<proteinExistence type="inferred from homology"/>
<keyword evidence="6" id="KW-0223">Dioxygenase</keyword>
<evidence type="ECO:0000313" key="7">
    <source>
        <dbReference type="Proteomes" id="UP000054558"/>
    </source>
</evidence>
<keyword evidence="2 4" id="KW-0479">Metal-binding</keyword>
<dbReference type="GO" id="GO:0016702">
    <property type="term" value="F:oxidoreductase activity, acting on single donors with incorporation of molecular oxygen, incorporation of two atoms of oxygen"/>
    <property type="evidence" value="ECO:0007669"/>
    <property type="project" value="UniProtKB-ARBA"/>
</dbReference>
<evidence type="ECO:0000256" key="3">
    <source>
        <dbReference type="ARBA" id="ARBA00023004"/>
    </source>
</evidence>
<evidence type="ECO:0000313" key="6">
    <source>
        <dbReference type="EMBL" id="GAQ89047.1"/>
    </source>
</evidence>
<dbReference type="GO" id="GO:0046872">
    <property type="term" value="F:metal ion binding"/>
    <property type="evidence" value="ECO:0007669"/>
    <property type="project" value="UniProtKB-KW"/>
</dbReference>
<feature type="binding site" description="proximal binding residue" evidence="4">
    <location>
        <position position="465"/>
    </location>
    <ligand>
        <name>heme b</name>
        <dbReference type="ChEBI" id="CHEBI:60344"/>
    </ligand>
    <ligandPart>
        <name>Fe</name>
        <dbReference type="ChEBI" id="CHEBI:18248"/>
    </ligandPart>
</feature>
<dbReference type="PANTHER" id="PTHR28657:SF5">
    <property type="entry name" value="INDOLEAMINE 2,3-DIOXYGENASE"/>
    <property type="match status" value="1"/>
</dbReference>